<protein>
    <submittedName>
        <fullName evidence="2">Uncharacterized protein</fullName>
    </submittedName>
</protein>
<proteinExistence type="predicted"/>
<dbReference type="EMBL" id="MT143308">
    <property type="protein sequence ID" value="QJA95368.1"/>
    <property type="molecule type" value="Genomic_DNA"/>
</dbReference>
<name>A0A6M3LRG6_9ZZZZ</name>
<dbReference type="EMBL" id="MT141689">
    <property type="protein sequence ID" value="QJA69248.1"/>
    <property type="molecule type" value="Genomic_DNA"/>
</dbReference>
<gene>
    <name evidence="1" type="ORF">MM415A04854_0011</name>
    <name evidence="2" type="ORF">MM415B05430_0013</name>
</gene>
<accession>A0A6M3LRG6</accession>
<dbReference type="AlphaFoldDB" id="A0A6M3LRG6"/>
<sequence length="213" mass="24614">MKTKTEVRAKLLKLYAWKKKAKSAVIAKDKELSSLTKPFEIVDAQARVLKWILGYKQNGEYYWCFRCELSHKNLSCPKCGSNTSIFEPSSPRGKGVRQEMSELRERIKIELIAKCPFVDKCERQCTPTDQEDCYGQHADAIMPRIKEFGYLSPEEGALQNNEYAHFVISHIWQFASGVDSPLKWTIFDNDFKSVLKHYGIKWGVERLAPEVKE</sequence>
<reference evidence="2" key="1">
    <citation type="submission" date="2020-03" db="EMBL/GenBank/DDBJ databases">
        <title>The deep terrestrial virosphere.</title>
        <authorList>
            <person name="Holmfeldt K."/>
            <person name="Nilsson E."/>
            <person name="Simone D."/>
            <person name="Lopez-Fernandez M."/>
            <person name="Wu X."/>
            <person name="de Brujin I."/>
            <person name="Lundin D."/>
            <person name="Andersson A."/>
            <person name="Bertilsson S."/>
            <person name="Dopson M."/>
        </authorList>
    </citation>
    <scope>NUCLEOTIDE SEQUENCE</scope>
    <source>
        <strain evidence="1">MM415A04854</strain>
        <strain evidence="2">MM415B05430</strain>
    </source>
</reference>
<organism evidence="2">
    <name type="scientific">viral metagenome</name>
    <dbReference type="NCBI Taxonomy" id="1070528"/>
    <lineage>
        <taxon>unclassified sequences</taxon>
        <taxon>metagenomes</taxon>
        <taxon>organismal metagenomes</taxon>
    </lineage>
</organism>
<evidence type="ECO:0000313" key="2">
    <source>
        <dbReference type="EMBL" id="QJA95368.1"/>
    </source>
</evidence>
<evidence type="ECO:0000313" key="1">
    <source>
        <dbReference type="EMBL" id="QJA69248.1"/>
    </source>
</evidence>